<dbReference type="InterPro" id="IPR035906">
    <property type="entry name" value="MetI-like_sf"/>
</dbReference>
<organism evidence="9 10">
    <name type="scientific">Parasedimentitalea denitrificans</name>
    <dbReference type="NCBI Taxonomy" id="2211118"/>
    <lineage>
        <taxon>Bacteria</taxon>
        <taxon>Pseudomonadati</taxon>
        <taxon>Pseudomonadota</taxon>
        <taxon>Alphaproteobacteria</taxon>
        <taxon>Rhodobacterales</taxon>
        <taxon>Paracoccaceae</taxon>
        <taxon>Parasedimentitalea</taxon>
    </lineage>
</organism>
<dbReference type="PROSITE" id="PS50928">
    <property type="entry name" value="ABC_TM1"/>
    <property type="match status" value="1"/>
</dbReference>
<evidence type="ECO:0000313" key="10">
    <source>
        <dbReference type="Proteomes" id="UP001429564"/>
    </source>
</evidence>
<feature type="transmembrane region" description="Helical" evidence="7">
    <location>
        <begin position="241"/>
        <end position="262"/>
    </location>
</feature>
<keyword evidence="10" id="KW-1185">Reference proteome</keyword>
<evidence type="ECO:0000256" key="4">
    <source>
        <dbReference type="ARBA" id="ARBA00022692"/>
    </source>
</evidence>
<proteinExistence type="inferred from homology"/>
<dbReference type="Proteomes" id="UP001429564">
    <property type="component" value="Unassembled WGS sequence"/>
</dbReference>
<keyword evidence="5 7" id="KW-1133">Transmembrane helix</keyword>
<dbReference type="SUPFAM" id="SSF161098">
    <property type="entry name" value="MetI-like"/>
    <property type="match status" value="1"/>
</dbReference>
<feature type="transmembrane region" description="Helical" evidence="7">
    <location>
        <begin position="186"/>
        <end position="204"/>
    </location>
</feature>
<evidence type="ECO:0000256" key="6">
    <source>
        <dbReference type="ARBA" id="ARBA00023136"/>
    </source>
</evidence>
<evidence type="ECO:0000256" key="7">
    <source>
        <dbReference type="RuleBase" id="RU363032"/>
    </source>
</evidence>
<feature type="transmembrane region" description="Helical" evidence="7">
    <location>
        <begin position="74"/>
        <end position="96"/>
    </location>
</feature>
<keyword evidence="3" id="KW-1003">Cell membrane</keyword>
<sequence>MSSKAKFSLLCWGALMPLMVVILFPYATMLSTALKRKDEIFQFEISWLPDGLYLGNFVELFVNRGFGQAIFNSIYISVGATLVSLLVALPAAYALSRLKLPGKSTFRTYLLITQMISPIVLIVGLFRLFAYLGMINDLNALVFAHSAFYMAFAVWMLQSYFDTIPKDLEEAAWMDGASRFASFRRVFLPLCLPGIAVTSLFTFVNSWNEYAMALTILRDGSLQTAPVRIAFLTGTLYETEWNIIMAATLIATLPVAIVFASIQSYLIRGLSLGGVK</sequence>
<evidence type="ECO:0000256" key="5">
    <source>
        <dbReference type="ARBA" id="ARBA00022989"/>
    </source>
</evidence>
<keyword evidence="2 7" id="KW-0813">Transport</keyword>
<accession>A0ABX0WD24</accession>
<evidence type="ECO:0000313" key="9">
    <source>
        <dbReference type="EMBL" id="NIZ62101.1"/>
    </source>
</evidence>
<comment type="caution">
    <text evidence="9">The sequence shown here is derived from an EMBL/GenBank/DDBJ whole genome shotgun (WGS) entry which is preliminary data.</text>
</comment>
<feature type="domain" description="ABC transmembrane type-1" evidence="8">
    <location>
        <begin position="70"/>
        <end position="262"/>
    </location>
</feature>
<evidence type="ECO:0000256" key="2">
    <source>
        <dbReference type="ARBA" id="ARBA00022448"/>
    </source>
</evidence>
<keyword evidence="4 7" id="KW-0812">Transmembrane</keyword>
<evidence type="ECO:0000259" key="8">
    <source>
        <dbReference type="PROSITE" id="PS50928"/>
    </source>
</evidence>
<dbReference type="PANTHER" id="PTHR32243:SF18">
    <property type="entry name" value="INNER MEMBRANE ABC TRANSPORTER PERMEASE PROTEIN YCJP"/>
    <property type="match status" value="1"/>
</dbReference>
<comment type="subcellular location">
    <subcellularLocation>
        <location evidence="1 7">Cell membrane</location>
        <topology evidence="1 7">Multi-pass membrane protein</topology>
    </subcellularLocation>
</comment>
<dbReference type="Pfam" id="PF00528">
    <property type="entry name" value="BPD_transp_1"/>
    <property type="match status" value="1"/>
</dbReference>
<keyword evidence="6 7" id="KW-0472">Membrane</keyword>
<dbReference type="PANTHER" id="PTHR32243">
    <property type="entry name" value="MALTOSE TRANSPORT SYSTEM PERMEASE-RELATED"/>
    <property type="match status" value="1"/>
</dbReference>
<comment type="similarity">
    <text evidence="7">Belongs to the binding-protein-dependent transport system permease family.</text>
</comment>
<evidence type="ECO:0000256" key="1">
    <source>
        <dbReference type="ARBA" id="ARBA00004651"/>
    </source>
</evidence>
<dbReference type="CDD" id="cd06261">
    <property type="entry name" value="TM_PBP2"/>
    <property type="match status" value="1"/>
</dbReference>
<dbReference type="EMBL" id="QHLQ01000014">
    <property type="protein sequence ID" value="NIZ62101.1"/>
    <property type="molecule type" value="Genomic_DNA"/>
</dbReference>
<dbReference type="InterPro" id="IPR000515">
    <property type="entry name" value="MetI-like"/>
</dbReference>
<evidence type="ECO:0000256" key="3">
    <source>
        <dbReference type="ARBA" id="ARBA00022475"/>
    </source>
</evidence>
<protein>
    <recommendedName>
        <fullName evidence="8">ABC transmembrane type-1 domain-containing protein</fullName>
    </recommendedName>
</protein>
<gene>
    <name evidence="9" type="ORF">DL239_14050</name>
</gene>
<feature type="transmembrane region" description="Helical" evidence="7">
    <location>
        <begin position="138"/>
        <end position="157"/>
    </location>
</feature>
<feature type="transmembrane region" description="Helical" evidence="7">
    <location>
        <begin position="7"/>
        <end position="27"/>
    </location>
</feature>
<dbReference type="RefSeq" id="WP_167684734.1">
    <property type="nucleotide sequence ID" value="NZ_QHLQ01000014.1"/>
</dbReference>
<reference evidence="9 10" key="1">
    <citation type="submission" date="2018-05" db="EMBL/GenBank/DDBJ databases">
        <authorList>
            <person name="Zhang Y.-J."/>
        </authorList>
    </citation>
    <scope>NUCLEOTIDE SEQUENCE [LARGE SCALE GENOMIC DNA]</scope>
    <source>
        <strain evidence="9 10">CY04</strain>
    </source>
</reference>
<dbReference type="Gene3D" id="1.10.3720.10">
    <property type="entry name" value="MetI-like"/>
    <property type="match status" value="1"/>
</dbReference>
<feature type="transmembrane region" description="Helical" evidence="7">
    <location>
        <begin position="108"/>
        <end position="132"/>
    </location>
</feature>
<dbReference type="InterPro" id="IPR050901">
    <property type="entry name" value="BP-dep_ABC_trans_perm"/>
</dbReference>
<name>A0ABX0WD24_9RHOB</name>